<dbReference type="EMBL" id="JAYMGO010000021">
    <property type="protein sequence ID" value="KAL1252713.1"/>
    <property type="molecule type" value="Genomic_DNA"/>
</dbReference>
<organism evidence="2 3">
    <name type="scientific">Cirrhinus molitorella</name>
    <name type="common">mud carp</name>
    <dbReference type="NCBI Taxonomy" id="172907"/>
    <lineage>
        <taxon>Eukaryota</taxon>
        <taxon>Metazoa</taxon>
        <taxon>Chordata</taxon>
        <taxon>Craniata</taxon>
        <taxon>Vertebrata</taxon>
        <taxon>Euteleostomi</taxon>
        <taxon>Actinopterygii</taxon>
        <taxon>Neopterygii</taxon>
        <taxon>Teleostei</taxon>
        <taxon>Ostariophysi</taxon>
        <taxon>Cypriniformes</taxon>
        <taxon>Cyprinidae</taxon>
        <taxon>Labeoninae</taxon>
        <taxon>Labeonini</taxon>
        <taxon>Cirrhinus</taxon>
    </lineage>
</organism>
<accession>A0ABR3LIN2</accession>
<keyword evidence="3" id="KW-1185">Reference proteome</keyword>
<evidence type="ECO:0000313" key="3">
    <source>
        <dbReference type="Proteomes" id="UP001558613"/>
    </source>
</evidence>
<evidence type="ECO:0000313" key="2">
    <source>
        <dbReference type="EMBL" id="KAL1252713.1"/>
    </source>
</evidence>
<protein>
    <submittedName>
        <fullName evidence="2">Uncharacterized protein</fullName>
    </submittedName>
</protein>
<feature type="region of interest" description="Disordered" evidence="1">
    <location>
        <begin position="89"/>
        <end position="112"/>
    </location>
</feature>
<comment type="caution">
    <text evidence="2">The sequence shown here is derived from an EMBL/GenBank/DDBJ whole genome shotgun (WGS) entry which is preliminary data.</text>
</comment>
<proteinExistence type="predicted"/>
<dbReference type="Proteomes" id="UP001558613">
    <property type="component" value="Unassembled WGS sequence"/>
</dbReference>
<gene>
    <name evidence="2" type="ORF">QQF64_017406</name>
</gene>
<sequence>MTIIDLLSRISPTIADTLQTSVDVAHCLGPKPKKGNDPTQPRRIIVQFLARMTRDCIWKDAKNSEVLKQKKRKITEDLTQYVSKTQEPSYGHWWKMPDNKGRSPGAEGHLPS</sequence>
<evidence type="ECO:0000256" key="1">
    <source>
        <dbReference type="SAM" id="MobiDB-lite"/>
    </source>
</evidence>
<reference evidence="2 3" key="1">
    <citation type="submission" date="2023-09" db="EMBL/GenBank/DDBJ databases">
        <authorList>
            <person name="Wang M."/>
        </authorList>
    </citation>
    <scope>NUCLEOTIDE SEQUENCE [LARGE SCALE GENOMIC DNA]</scope>
    <source>
        <strain evidence="2">GT-2023</strain>
        <tissue evidence="2">Liver</tissue>
    </source>
</reference>
<name>A0ABR3LIN2_9TELE</name>